<accession>V6LXL9</accession>
<name>V6LXL9_9EUKA</name>
<dbReference type="AlphaFoldDB" id="V6LXL9"/>
<proteinExistence type="predicted"/>
<protein>
    <submittedName>
        <fullName evidence="1">Uncharacterized protein</fullName>
    </submittedName>
</protein>
<dbReference type="VEuPathDB" id="GiardiaDB:SS50377_26826"/>
<gene>
    <name evidence="1" type="ORF">SS50377_10518</name>
    <name evidence="2" type="ORF">SS50377_26826</name>
</gene>
<sequence length="230" mass="26693">MRRFLQRNLIYSTTDWKLFTAIDSKQQCAKILIQTVPVEYVQFVKQLQNTETIAPKFQLHEEEVGQLLMLYKFPTLGLLSSQATHPNVKPFTDISLVDYIFQTLDAYQGQCKTKIKYAFHFSTVCFNRLSQFKAGLQPLLGLSVDFDIHQFLQQIICNSEDTAKYLNNRLCYDSLIIGLTEAVTPQTVDTIMMNDIFEELIQEKHRRLDYLNNGLLANQVDIQQLELLLQ</sequence>
<keyword evidence="3" id="KW-1185">Reference proteome</keyword>
<dbReference type="Proteomes" id="UP000018208">
    <property type="component" value="Unassembled WGS sequence"/>
</dbReference>
<dbReference type="EMBL" id="KI545953">
    <property type="protein sequence ID" value="EST49295.1"/>
    <property type="molecule type" value="Genomic_DNA"/>
</dbReference>
<evidence type="ECO:0000313" key="1">
    <source>
        <dbReference type="EMBL" id="EST49295.1"/>
    </source>
</evidence>
<dbReference type="EMBL" id="AUWU02000007">
    <property type="protein sequence ID" value="KAH0570546.1"/>
    <property type="molecule type" value="Genomic_DNA"/>
</dbReference>
<reference evidence="1 2" key="1">
    <citation type="journal article" date="2014" name="PLoS Genet.">
        <title>The Genome of Spironucleus salmonicida Highlights a Fish Pathogen Adapted to Fluctuating Environments.</title>
        <authorList>
            <person name="Xu F."/>
            <person name="Jerlstrom-Hultqvist J."/>
            <person name="Einarsson E."/>
            <person name="Astvaldsson A."/>
            <person name="Svard S.G."/>
            <person name="Andersson J.O."/>
        </authorList>
    </citation>
    <scope>NUCLEOTIDE SEQUENCE</scope>
    <source>
        <strain evidence="2">ATCC 50377</strain>
    </source>
</reference>
<organism evidence="1">
    <name type="scientific">Spironucleus salmonicida</name>
    <dbReference type="NCBI Taxonomy" id="348837"/>
    <lineage>
        <taxon>Eukaryota</taxon>
        <taxon>Metamonada</taxon>
        <taxon>Diplomonadida</taxon>
        <taxon>Hexamitidae</taxon>
        <taxon>Hexamitinae</taxon>
        <taxon>Spironucleus</taxon>
    </lineage>
</organism>
<evidence type="ECO:0000313" key="2">
    <source>
        <dbReference type="EMBL" id="KAH0570546.1"/>
    </source>
</evidence>
<evidence type="ECO:0000313" key="3">
    <source>
        <dbReference type="Proteomes" id="UP000018208"/>
    </source>
</evidence>
<reference evidence="2" key="2">
    <citation type="submission" date="2020-12" db="EMBL/GenBank/DDBJ databases">
        <title>New Spironucleus salmonicida genome in near-complete chromosomes.</title>
        <authorList>
            <person name="Xu F."/>
            <person name="Kurt Z."/>
            <person name="Jimenez-Gonzalez A."/>
            <person name="Astvaldsson A."/>
            <person name="Andersson J.O."/>
            <person name="Svard S.G."/>
        </authorList>
    </citation>
    <scope>NUCLEOTIDE SEQUENCE</scope>
    <source>
        <strain evidence="2">ATCC 50377</strain>
    </source>
</reference>